<evidence type="ECO:0000259" key="1">
    <source>
        <dbReference type="Pfam" id="PF01476"/>
    </source>
</evidence>
<dbReference type="Gene3D" id="3.10.350.10">
    <property type="entry name" value="LysM domain"/>
    <property type="match status" value="1"/>
</dbReference>
<dbReference type="CDD" id="cd00118">
    <property type="entry name" value="LysM"/>
    <property type="match status" value="1"/>
</dbReference>
<dbReference type="EMBL" id="JAMOIL010000008">
    <property type="protein sequence ID" value="MCM0620161.1"/>
    <property type="molecule type" value="Genomic_DNA"/>
</dbReference>
<dbReference type="RefSeq" id="WP_250053045.1">
    <property type="nucleotide sequence ID" value="NZ_JAMJPH010000009.1"/>
</dbReference>
<dbReference type="InterPro" id="IPR036779">
    <property type="entry name" value="LysM_dom_sf"/>
</dbReference>
<sequence>MSTMTIHPQLARTAPVRSARPGELRLTRRGRVVVVLLGLALAGLVAVIGASMAAGTDSAVQTHDIVVGTGDTLWGISGEIAEETGSDLRSTMTLISELNDLDGGMLVAGQTLEVPVG</sequence>
<comment type="caution">
    <text evidence="2">The sequence shown here is derived from an EMBL/GenBank/DDBJ whole genome shotgun (WGS) entry which is preliminary data.</text>
</comment>
<accession>A0A9X2D6N7</accession>
<keyword evidence="3" id="KW-1185">Reference proteome</keyword>
<evidence type="ECO:0000313" key="3">
    <source>
        <dbReference type="Proteomes" id="UP001139485"/>
    </source>
</evidence>
<protein>
    <submittedName>
        <fullName evidence="2">LysM peptidoglycan-binding domain-containing protein</fullName>
    </submittedName>
</protein>
<organism evidence="2 3">
    <name type="scientific">Nocardioides bruguierae</name>
    <dbReference type="NCBI Taxonomy" id="2945102"/>
    <lineage>
        <taxon>Bacteria</taxon>
        <taxon>Bacillati</taxon>
        <taxon>Actinomycetota</taxon>
        <taxon>Actinomycetes</taxon>
        <taxon>Propionibacteriales</taxon>
        <taxon>Nocardioidaceae</taxon>
        <taxon>Nocardioides</taxon>
    </lineage>
</organism>
<gene>
    <name evidence="2" type="ORF">M8330_07610</name>
</gene>
<dbReference type="AlphaFoldDB" id="A0A9X2D6N7"/>
<name>A0A9X2D6N7_9ACTN</name>
<dbReference type="Pfam" id="PF01476">
    <property type="entry name" value="LysM"/>
    <property type="match status" value="1"/>
</dbReference>
<dbReference type="Proteomes" id="UP001139485">
    <property type="component" value="Unassembled WGS sequence"/>
</dbReference>
<proteinExistence type="predicted"/>
<dbReference type="InterPro" id="IPR018392">
    <property type="entry name" value="LysM"/>
</dbReference>
<feature type="domain" description="LysM" evidence="1">
    <location>
        <begin position="66"/>
        <end position="115"/>
    </location>
</feature>
<evidence type="ECO:0000313" key="2">
    <source>
        <dbReference type="EMBL" id="MCM0620161.1"/>
    </source>
</evidence>
<reference evidence="2" key="1">
    <citation type="submission" date="2022-05" db="EMBL/GenBank/DDBJ databases">
        <authorList>
            <person name="Tuo L."/>
        </authorList>
    </citation>
    <scope>NUCLEOTIDE SEQUENCE</scope>
    <source>
        <strain evidence="2">BSK12Z-4</strain>
    </source>
</reference>